<feature type="compositionally biased region" description="Polar residues" evidence="4">
    <location>
        <begin position="2007"/>
        <end position="2018"/>
    </location>
</feature>
<name>A0A8I6S043_CIMLE</name>
<evidence type="ECO:0000256" key="2">
    <source>
        <dbReference type="ARBA" id="ARBA00022448"/>
    </source>
</evidence>
<dbReference type="InterPro" id="IPR009543">
    <property type="entry name" value="VPS13_VAB"/>
</dbReference>
<dbReference type="GeneID" id="106667538"/>
<keyword evidence="10" id="KW-1185">Reference proteome</keyword>
<evidence type="ECO:0000256" key="1">
    <source>
        <dbReference type="ARBA" id="ARBA00006545"/>
    </source>
</evidence>
<dbReference type="OrthoDB" id="428159at2759"/>
<dbReference type="GO" id="GO:0045053">
    <property type="term" value="P:protein retention in Golgi apparatus"/>
    <property type="evidence" value="ECO:0007669"/>
    <property type="project" value="TreeGrafter"/>
</dbReference>
<feature type="region of interest" description="Disordered" evidence="4">
    <location>
        <begin position="1942"/>
        <end position="1963"/>
    </location>
</feature>
<dbReference type="InterPro" id="IPR056747">
    <property type="entry name" value="VPS13-like_M"/>
</dbReference>
<dbReference type="EnsemblMetazoa" id="XM_014395538.2">
    <property type="protein sequence ID" value="XP_014251024.1"/>
    <property type="gene ID" value="LOC106667538"/>
</dbReference>
<feature type="domain" description="VPS13-like middle region" evidence="6">
    <location>
        <begin position="1076"/>
        <end position="2076"/>
    </location>
</feature>
<dbReference type="Pfam" id="PF25036">
    <property type="entry name" value="VPS13_VAB"/>
    <property type="match status" value="1"/>
</dbReference>
<dbReference type="PANTHER" id="PTHR16166:SF93">
    <property type="entry name" value="INTERMEMBRANE LIPID TRANSFER PROTEIN VPS13"/>
    <property type="match status" value="1"/>
</dbReference>
<accession>A0A8I6S043</accession>
<comment type="similarity">
    <text evidence="1">Belongs to the VPS13 family.</text>
</comment>
<dbReference type="InterPro" id="IPR026847">
    <property type="entry name" value="VPS13"/>
</dbReference>
<reference evidence="9" key="1">
    <citation type="submission" date="2022-01" db="UniProtKB">
        <authorList>
            <consortium name="EnsemblMetazoa"/>
        </authorList>
    </citation>
    <scope>IDENTIFICATION</scope>
</reference>
<sequence>MFERVVATLLHRYLGKYIQDLDTENLNVGIFGGQVQLTDLKIKPDALYELDLPIEVKVGAIGRINIKIPWGCFSKESVVIEMEEVHIIAAPITDREYDPEKEKRLMRASKRRKQELLESGNILGNDAPESPTFIENLMTTIMNNLQVFIHNIHIRYEDSVMSENPFACGICLQSISVETTNSKWKPTTTIQSLSSVYQMIRLESLSIYCNPVCSELVGKDPGQDSAAPYTWRNDMKRGLETFSVRGEEFEFILKPITAKMKLIVNKSNEARVPKLLVDFVLQDAATQLSRLQYLALIELADSFRRININRRFRKFHPGKKLPGNVPLWWKYAYNGVLEQRIRPFTWERIKTHRNNWRRYCTLYKQMLLKPTDTELKLDLQQCEDLLTVTDIIIAREYSKSQLLKEAPERVNIIEKQGTWWARGARSKTYKELDVVADKGRGIWAQLSPCEKNQVFDAIGYCQEYIVFDKPKQYIEHKINFTLANCSLSLLKRGHEVLVLTLAQFLASLETRPSAKAFKFSARVESFVIEGANIDHDLIPVITADNIYTGNPASNFLSLDFEKNPLNSEANYGLTINLEPIEVVYHEHAISELISFFQTANTSLSKAFHSLTEICSAGIKSMTSKAIKRCSSIDLNIDFKLPYLVVPELGTLQKGGNLAIIDFGHIKVTTELQPSNINLEDATHMELEERLYDRFNIEFMDFQVLFCDAGDVWRDAKKLSDTEFHLLPKLQFQFSFSNSVKPEYKTLPRYKLNVGLTSLKINVSDRKIGSVMDFLDNLPLPSVNTVHVSESSNIVNIATCSEFVNDVYKGDPSHEEMLELKIILIETVINAINRPGLMSVSKGNAKVATMQDHKNTISTDQSDEEIELWARTVDLPGFDDNVSPNNTITMLLRFIVGEIVVQLCRSCNRIDKPYLMLRISNICCDAALMEYGPAIQASVGGMQLVDKLHTAPSGQYLELIATDQGCDLATMLYRKVRADCPDFKSHFHNVEQSLVLDFSSARVVLHREAFVTLNKYMQYLLQKIQNREILLVQKVMNKIPLDAFANLWDQKSDPPIPPGATKFSYSTRMHEFHLKFCDSDVEFLEMKVSGLESDCLFKANERMVLQFYLSSISIDDLTGMTLYPKVLTIDDEKVINFKYIRHNPRFYKTVEIETKRDDVKSDGSLKVQIGRIQLVVLSKMIIDLQHFIEPFVKPNMIHALFNKIDRQFQERFALLRSCSTKIHLALDFHTPSFLFPQKMSSPDLVIMSLGDLSVENFFKEKVTAEGTATPIIDNILIKLDNIHLSRAIMTLAGTLEAQEPVIEPLSIKIDVKRAVNYNDAKAITLFARSMNGSYSQPPSQLLLYQVDGLIDNVMINLGQRDLTTILSVWADNFKNGSFISEVCNNWSPTSPSEIVTPLPPSEDQSVRKLQAFFYQNEQIKKEISVRFNFEGLHIYLFSDCDEVLSSPMRDMNQGLCKLETGEALLTIDVFSDKSLELKTSLSTCVVEDIRKETDPENKKILQIHSPYMEDNSNISVSAPPIIDATFKQTQSGDKCIDVLVECTRLSLSISFILDFTRFLMDSLPPDKYTEGGLINHGYVGDGAVIQAKPIVELARPPSSVDSTSGYFSSRASCSDEQTGISISLQIRKPEIMVYSSGGYSLLLRTEVIVDYSRHIGRESLVFSLAGLRILTKYQNPHNEQSPYLVLQPCDVEFARTIKANDGGLKITMNVSFVDFHITPSIIHATNLILDEFNVGMSAEEGDMSNMLFGNVEIEDLWSPKKIVPYQFVHHSENFGFGRDSMGRVSEMFTITVPKVRVMFELEDGVKRAPMILVKTVADAVISNWTSNLQMKGSLQIQASYYNSQIGAWEPLLEPSVEDEGIYRPIEMQIKIFRAKAYLIQPRLNTEENGDKELVNSMCKVAQSKSFQRVLNSEESETSADEQDVETGSMLFIRKRSHREHIKTKHESVSLISYPEDSDSENEEGVMEKLANAINHLFTGDSSDGEASDSNDSNGAEPSPDTDDVSEAESATSVSNTNAGKDTRPILIKKRSDSIDSGLETEGIDKIATYVIIDMKDQIELTVTPQSLNVVQSLYSAFTNLAQLPSENSLNLVNDITPNSTVTLLSKAEVGPAKVLMTATYEHSDSIPSSPASSTAPTDFFSPVGSDVDGDYFEDGFSAKKSEPGSTADMYSPYLKFPIEPVSCLYKKVTDHRVRVQIPNFDQIELLCPQRTCNKLHLLQPIKQNTRYYIVLSIVCHDWGQSVTLRSPLQMRNETSYAIALYYKKSILESIGYPLIGESTNPFEDTYRIAIIEPDETFNVPLTVAHHCKLYIMPAHVDNYGISDTALWWQDLAVDLNSPKDIICPSKNEKDLTVFSTRVLCEDGVATHRQSRLIPNYLIRLIPPLAFQNRLPYAIEIKIPSVGFEARIEAGENSYSYSLNLLKSHKIFVNVPSYLGIVWAGSFTLSPDAEEKIIGMATEQDTEGGNKQLGLNMKVERSETCEVILYAPYWIINKTGLPLQIRASLTDVVYEAQGEEPLLFCYRKQRKPCVRLRAYHSSWSSAFSMDAFNTSGLVICKDRERKRRYRILLKIELSEVCPQLIKIVTLLPNFIISNESKRPLRFMEENEKADLWIDLSPSQSIAFWPETEKMNMFVKYRDSKVVSQHFPLATNHSTVLRMDKGGALCVKVAGGGDRPFSVIFHSYTIGDAPVRIDNLCEDLFLKVHQQHLGQVALLSPYQSMLYTWDDPCKERSLLWNVYNKKSKDYLAEVWKDGYGQEKVSFHMVKKQQSTPQVPTVTAKLSASLKRFSTVPSRTGGSSSSEDSESDELQKPQLMKKTRKDKVVVYWVSYLEGPQRVLLFTQDERVAYKTRLKIDSEKSYLELFFSLKGFGLSLANEQNGILREVAYITLRDSAPIWEVNVAHKWKPLTLELAAWIEERWRQDSKKAQMKELVHVDFEKMHMTKPFYGELQRRYIPAAWLQYRKSLNYSYFQMKVHRLQVENQLHNAVFPIILHPKPLPRSVLRKSNDRPCLAIAVLKRQQNSQSDDVYKSIKLLVQEFTLQLDQNFVFNIYSIISPWMTETKPSVRIRSDITALYQPLSNWCKLSNDPKVIIEQIHISPISLQVNFALNGNIPHHVYGKSFNHDVIYFLFDTLSASHIEMKGLNLKTTYYERKGLIDTRQNQILEIISHFTSQLFPQIHVLVFGLDILGNPYSLVTDFTDGLGDMFYEPSFFQVESPEEYCDGLLMGAQVLIGHIRGPSTSSTLITSGLTDSSTLLQFDDDYKKKRRLCCMQQSGDLPLGIVCNSRTFEVGIALGMSGLIIKNQSGQQQFGPTTTGLQQHDGLELFFKSIGKGLMGLLTKPTGGIVDCIAMASDGIKRALEMGDEFVMRTRQPRYMDQYLGVKPYSNYEASGKQLLSLVNKGHYADTDTYWTHAPLTPDGRSFLLVTLHHVFLIEKCRLWGTWEVEWGVRVDDIMSVPTVEKSALVLKVRQDGTFTYMNGDERTVPSRDKPILQWLQKKIESVMIINMEDKPCPVAVED</sequence>
<dbReference type="Pfam" id="PF12624">
    <property type="entry name" value="VPS13_N"/>
    <property type="match status" value="1"/>
</dbReference>
<feature type="domain" description="Chorein N-terminal" evidence="5">
    <location>
        <begin position="1"/>
        <end position="781"/>
    </location>
</feature>
<feature type="domain" description="Intermembrane lipid transfer protein VPS13-like C-terminal" evidence="8">
    <location>
        <begin position="3369"/>
        <end position="3486"/>
    </location>
</feature>
<dbReference type="GO" id="GO:0006869">
    <property type="term" value="P:lipid transport"/>
    <property type="evidence" value="ECO:0007669"/>
    <property type="project" value="UniProtKB-KW"/>
</dbReference>
<dbReference type="Pfam" id="PF25037">
    <property type="entry name" value="VPS13_C"/>
    <property type="match status" value="1"/>
</dbReference>
<evidence type="ECO:0000256" key="4">
    <source>
        <dbReference type="SAM" id="MobiDB-lite"/>
    </source>
</evidence>
<evidence type="ECO:0000259" key="6">
    <source>
        <dbReference type="Pfam" id="PF25033"/>
    </source>
</evidence>
<organism evidence="9 10">
    <name type="scientific">Cimex lectularius</name>
    <name type="common">Bed bug</name>
    <name type="synonym">Acanthia lectularia</name>
    <dbReference type="NCBI Taxonomy" id="79782"/>
    <lineage>
        <taxon>Eukaryota</taxon>
        <taxon>Metazoa</taxon>
        <taxon>Ecdysozoa</taxon>
        <taxon>Arthropoda</taxon>
        <taxon>Hexapoda</taxon>
        <taxon>Insecta</taxon>
        <taxon>Pterygota</taxon>
        <taxon>Neoptera</taxon>
        <taxon>Paraneoptera</taxon>
        <taxon>Hemiptera</taxon>
        <taxon>Heteroptera</taxon>
        <taxon>Panheteroptera</taxon>
        <taxon>Cimicomorpha</taxon>
        <taxon>Cimicidae</taxon>
        <taxon>Cimex</taxon>
    </lineage>
</organism>
<dbReference type="InterPro" id="IPR056748">
    <property type="entry name" value="VPS13-like_C"/>
</dbReference>
<evidence type="ECO:0000259" key="5">
    <source>
        <dbReference type="Pfam" id="PF12624"/>
    </source>
</evidence>
<evidence type="ECO:0000313" key="9">
    <source>
        <dbReference type="EnsemblMetazoa" id="XP_014251024.1"/>
    </source>
</evidence>
<evidence type="ECO:0000313" key="10">
    <source>
        <dbReference type="Proteomes" id="UP000494040"/>
    </source>
</evidence>
<dbReference type="RefSeq" id="XP_014251024.1">
    <property type="nucleotide sequence ID" value="XM_014395538.2"/>
</dbReference>
<proteinExistence type="inferred from homology"/>
<dbReference type="OMA" id="VPLYIAY"/>
<evidence type="ECO:0000259" key="7">
    <source>
        <dbReference type="Pfam" id="PF25036"/>
    </source>
</evidence>
<dbReference type="GO" id="GO:0006623">
    <property type="term" value="P:protein targeting to vacuole"/>
    <property type="evidence" value="ECO:0007669"/>
    <property type="project" value="TreeGrafter"/>
</dbReference>
<evidence type="ECO:0000259" key="8">
    <source>
        <dbReference type="Pfam" id="PF25037"/>
    </source>
</evidence>
<feature type="compositionally biased region" description="Acidic residues" evidence="4">
    <location>
        <begin position="1954"/>
        <end position="1963"/>
    </location>
</feature>
<evidence type="ECO:0000256" key="3">
    <source>
        <dbReference type="ARBA" id="ARBA00023055"/>
    </source>
</evidence>
<feature type="region of interest" description="Disordered" evidence="4">
    <location>
        <begin position="1976"/>
        <end position="2019"/>
    </location>
</feature>
<keyword evidence="2" id="KW-0813">Transport</keyword>
<protein>
    <recommendedName>
        <fullName evidence="11">Vacuolar protein sorting-associated protein</fullName>
    </recommendedName>
</protein>
<evidence type="ECO:0008006" key="11">
    <source>
        <dbReference type="Google" id="ProtNLM"/>
    </source>
</evidence>
<dbReference type="Proteomes" id="UP000494040">
    <property type="component" value="Unassembled WGS sequence"/>
</dbReference>
<dbReference type="KEGG" id="clec:106667538"/>
<feature type="region of interest" description="Disordered" evidence="4">
    <location>
        <begin position="2786"/>
        <end position="2810"/>
    </location>
</feature>
<dbReference type="Pfam" id="PF25033">
    <property type="entry name" value="VPS13_M"/>
    <property type="match status" value="1"/>
</dbReference>
<keyword evidence="3" id="KW-0445">Lipid transport</keyword>
<dbReference type="InterPro" id="IPR026854">
    <property type="entry name" value="VPS13_N"/>
</dbReference>
<feature type="domain" description="Vacuolar protein sorting-associated protein 13 VPS13 adaptor binding" evidence="7">
    <location>
        <begin position="2191"/>
        <end position="2728"/>
    </location>
</feature>
<dbReference type="PANTHER" id="PTHR16166">
    <property type="entry name" value="VACUOLAR PROTEIN SORTING-ASSOCIATED PROTEIN VPS13"/>
    <property type="match status" value="1"/>
</dbReference>